<dbReference type="PROSITE" id="PS00778">
    <property type="entry name" value="HIS_ACID_PHOSPHAT_2"/>
    <property type="match status" value="1"/>
</dbReference>
<dbReference type="EMBL" id="KQ965789">
    <property type="protein sequence ID" value="KXS12270.1"/>
    <property type="molecule type" value="Genomic_DNA"/>
</dbReference>
<dbReference type="OMA" id="ICHAGEL"/>
<evidence type="ECO:0000313" key="4">
    <source>
        <dbReference type="EMBL" id="KXS12270.1"/>
    </source>
</evidence>
<feature type="compositionally biased region" description="Low complexity" evidence="3">
    <location>
        <begin position="488"/>
        <end position="500"/>
    </location>
</feature>
<dbReference type="InterPro" id="IPR050645">
    <property type="entry name" value="Histidine_acid_phosphatase"/>
</dbReference>
<evidence type="ECO:0000313" key="5">
    <source>
        <dbReference type="Proteomes" id="UP000070544"/>
    </source>
</evidence>
<dbReference type="STRING" id="1344416.A0A139A623"/>
<accession>A0A139A623</accession>
<evidence type="ECO:0000256" key="2">
    <source>
        <dbReference type="ARBA" id="ARBA00022801"/>
    </source>
</evidence>
<feature type="compositionally biased region" description="Polar residues" evidence="3">
    <location>
        <begin position="454"/>
        <end position="463"/>
    </location>
</feature>
<dbReference type="PROSITE" id="PS00616">
    <property type="entry name" value="HIS_ACID_PHOSPHAT_1"/>
    <property type="match status" value="1"/>
</dbReference>
<dbReference type="GO" id="GO:0016791">
    <property type="term" value="F:phosphatase activity"/>
    <property type="evidence" value="ECO:0007669"/>
    <property type="project" value="TreeGrafter"/>
</dbReference>
<evidence type="ECO:0000256" key="3">
    <source>
        <dbReference type="SAM" id="MobiDB-lite"/>
    </source>
</evidence>
<name>A0A139A623_GONPJ</name>
<gene>
    <name evidence="4" type="ORF">M427DRAFT_157394</name>
</gene>
<dbReference type="InterPro" id="IPR033379">
    <property type="entry name" value="Acid_Pase_AS"/>
</dbReference>
<proteinExistence type="inferred from homology"/>
<feature type="region of interest" description="Disordered" evidence="3">
    <location>
        <begin position="454"/>
        <end position="510"/>
    </location>
</feature>
<comment type="similarity">
    <text evidence="1">Belongs to the histidine acid phosphatase family.</text>
</comment>
<dbReference type="Gene3D" id="3.40.50.1240">
    <property type="entry name" value="Phosphoglycerate mutase-like"/>
    <property type="match status" value="1"/>
</dbReference>
<keyword evidence="2" id="KW-0378">Hydrolase</keyword>
<dbReference type="AlphaFoldDB" id="A0A139A623"/>
<reference evidence="4 5" key="1">
    <citation type="journal article" date="2015" name="Genome Biol. Evol.">
        <title>Phylogenomic analyses indicate that early fungi evolved digesting cell walls of algal ancestors of land plants.</title>
        <authorList>
            <person name="Chang Y."/>
            <person name="Wang S."/>
            <person name="Sekimoto S."/>
            <person name="Aerts A.L."/>
            <person name="Choi C."/>
            <person name="Clum A."/>
            <person name="LaButti K.M."/>
            <person name="Lindquist E.A."/>
            <person name="Yee Ngan C."/>
            <person name="Ohm R.A."/>
            <person name="Salamov A.A."/>
            <person name="Grigoriev I.V."/>
            <person name="Spatafora J.W."/>
            <person name="Berbee M.L."/>
        </authorList>
    </citation>
    <scope>NUCLEOTIDE SEQUENCE [LARGE SCALE GENOMIC DNA]</scope>
    <source>
        <strain evidence="4 5">JEL478</strain>
    </source>
</reference>
<dbReference type="OrthoDB" id="10257284at2759"/>
<dbReference type="Pfam" id="PF00328">
    <property type="entry name" value="His_Phos_2"/>
    <property type="match status" value="1"/>
</dbReference>
<dbReference type="Proteomes" id="UP000070544">
    <property type="component" value="Unassembled WGS sequence"/>
</dbReference>
<keyword evidence="5" id="KW-1185">Reference proteome</keyword>
<evidence type="ECO:0000256" key="1">
    <source>
        <dbReference type="ARBA" id="ARBA00005375"/>
    </source>
</evidence>
<dbReference type="InterPro" id="IPR029033">
    <property type="entry name" value="His_PPase_superfam"/>
</dbReference>
<protein>
    <submittedName>
        <fullName evidence="4">Phosphoglycerate mutase-like protein</fullName>
    </submittedName>
</protein>
<sequence length="563" mass="61597">MAAQMERGADLDSLYPQHLKLKSVQIVHRHGARTPAREFSLRWMPSDVFSRSCALAPTLHSRLLAQELLSVAREGKAHYDPNIGGTGMKVGNDGVGNGNASGHVSSDPAPAAESSFPFHERPIPIHSFYEERGGSRVGEHGEPFYKSSWAYRHLVHALDRIQHSPGTCDLGQLTDSGKTHLQSIGTLLRERYVAHTGFLPPKLDSTDGLLHVQSSDYARVMESTQYLLAGLYPASLRRAGLNLTIHVRPMETEFIYNPPSTCARLQTLYASFNAQFEKSARPQLSAIERAYPQYIDPDAVIIPRGKEEAERFKTRATHHDLYDANACLMGDGKGTLPGVSKEAVTDMGRVLAGVWYGAFCGSLESTRLSMGRLVNRITNRIEAAAGLKPAVPVDDHHVSVGQRESAAEKVAIWSGHDATIAPLLISLKAWDGNWPEFGSNVIFELLEDTSSVPSLASSATPTPVETRPYSARHSVLNWKPSTNPSPPSTSKSSPTITKSDPPSPPHPAPHYVRILHNLKPLTLSACIARHPTDPSLCELQSFLKDVVGAVRMGDREWEEGCKV</sequence>
<dbReference type="PANTHER" id="PTHR11567">
    <property type="entry name" value="ACID PHOSPHATASE-RELATED"/>
    <property type="match status" value="1"/>
</dbReference>
<dbReference type="CDD" id="cd07061">
    <property type="entry name" value="HP_HAP_like"/>
    <property type="match status" value="1"/>
</dbReference>
<organism evidence="4 5">
    <name type="scientific">Gonapodya prolifera (strain JEL478)</name>
    <name type="common">Monoblepharis prolifera</name>
    <dbReference type="NCBI Taxonomy" id="1344416"/>
    <lineage>
        <taxon>Eukaryota</taxon>
        <taxon>Fungi</taxon>
        <taxon>Fungi incertae sedis</taxon>
        <taxon>Chytridiomycota</taxon>
        <taxon>Chytridiomycota incertae sedis</taxon>
        <taxon>Monoblepharidomycetes</taxon>
        <taxon>Monoblepharidales</taxon>
        <taxon>Gonapodyaceae</taxon>
        <taxon>Gonapodya</taxon>
    </lineage>
</organism>
<dbReference type="PANTHER" id="PTHR11567:SF110">
    <property type="entry name" value="2-PHOSPHOXYLOSE PHOSPHATASE 1"/>
    <property type="match status" value="1"/>
</dbReference>
<dbReference type="SUPFAM" id="SSF53254">
    <property type="entry name" value="Phosphoglycerate mutase-like"/>
    <property type="match status" value="1"/>
</dbReference>
<dbReference type="InterPro" id="IPR000560">
    <property type="entry name" value="His_Pase_clade-2"/>
</dbReference>